<dbReference type="InterPro" id="IPR001867">
    <property type="entry name" value="OmpR/PhoB-type_DNA-bd"/>
</dbReference>
<keyword evidence="1" id="KW-0238">DNA-binding</keyword>
<dbReference type="InterPro" id="IPR036388">
    <property type="entry name" value="WH-like_DNA-bd_sf"/>
</dbReference>
<dbReference type="PANTHER" id="PTHR48111">
    <property type="entry name" value="REGULATOR OF RPOS"/>
    <property type="match status" value="1"/>
</dbReference>
<dbReference type="Pfam" id="PF00486">
    <property type="entry name" value="Trans_reg_C"/>
    <property type="match status" value="1"/>
</dbReference>
<dbReference type="InterPro" id="IPR039420">
    <property type="entry name" value="WalR-like"/>
</dbReference>
<dbReference type="GO" id="GO:0000156">
    <property type="term" value="F:phosphorelay response regulator activity"/>
    <property type="evidence" value="ECO:0007669"/>
    <property type="project" value="TreeGrafter"/>
</dbReference>
<reference evidence="4 5" key="1">
    <citation type="submission" date="2018-03" db="EMBL/GenBank/DDBJ databases">
        <title>The ancient ancestry and fast evolution of plastids.</title>
        <authorList>
            <person name="Moore K.R."/>
            <person name="Magnabosco C."/>
            <person name="Momper L."/>
            <person name="Gold D.A."/>
            <person name="Bosak T."/>
            <person name="Fournier G.P."/>
        </authorList>
    </citation>
    <scope>NUCLEOTIDE SEQUENCE [LARGE SCALE GENOMIC DNA]</scope>
    <source>
        <strain evidence="4 5">CCALA 037</strain>
    </source>
</reference>
<accession>A0A2T1GK14</accession>
<dbReference type="InterPro" id="IPR011006">
    <property type="entry name" value="CheY-like_superfamily"/>
</dbReference>
<organism evidence="4 5">
    <name type="scientific">Chamaesiphon polymorphus CCALA 037</name>
    <dbReference type="NCBI Taxonomy" id="2107692"/>
    <lineage>
        <taxon>Bacteria</taxon>
        <taxon>Bacillati</taxon>
        <taxon>Cyanobacteriota</taxon>
        <taxon>Cyanophyceae</taxon>
        <taxon>Gomontiellales</taxon>
        <taxon>Chamaesiphonaceae</taxon>
        <taxon>Chamaesiphon</taxon>
    </lineage>
</organism>
<dbReference type="EMBL" id="PVWO01000045">
    <property type="protein sequence ID" value="PSB58172.1"/>
    <property type="molecule type" value="Genomic_DNA"/>
</dbReference>
<dbReference type="GO" id="GO:0006355">
    <property type="term" value="P:regulation of DNA-templated transcription"/>
    <property type="evidence" value="ECO:0007669"/>
    <property type="project" value="InterPro"/>
</dbReference>
<dbReference type="InterPro" id="IPR016032">
    <property type="entry name" value="Sig_transdc_resp-reg_C-effctor"/>
</dbReference>
<dbReference type="Gene3D" id="3.40.50.2300">
    <property type="match status" value="1"/>
</dbReference>
<name>A0A2T1GK14_9CYAN</name>
<sequence length="147" mass="16389">MNRLLIAEDEARIAAFLEKGFRAQGFTTTVAKNGHEAIAMARSDDFDLLILDLGLPGKDGWQVLSEIRGRGERLRIIVLTAQDEVEDTVNALENGANDYVTKPFELSELLARVRVPNVVDAYIKLLRKKLGSDSIETVRGIGYRFRA</sequence>
<protein>
    <recommendedName>
        <fullName evidence="3">Response regulatory domain-containing protein</fullName>
    </recommendedName>
</protein>
<evidence type="ECO:0000259" key="3">
    <source>
        <dbReference type="PROSITE" id="PS50110"/>
    </source>
</evidence>
<comment type="caution">
    <text evidence="4">The sequence shown here is derived from an EMBL/GenBank/DDBJ whole genome shotgun (WGS) entry which is preliminary data.</text>
</comment>
<dbReference type="OrthoDB" id="508982at2"/>
<dbReference type="AlphaFoldDB" id="A0A2T1GK14"/>
<evidence type="ECO:0000313" key="5">
    <source>
        <dbReference type="Proteomes" id="UP000238937"/>
    </source>
</evidence>
<dbReference type="GO" id="GO:0032993">
    <property type="term" value="C:protein-DNA complex"/>
    <property type="evidence" value="ECO:0007669"/>
    <property type="project" value="TreeGrafter"/>
</dbReference>
<dbReference type="Gene3D" id="1.10.10.10">
    <property type="entry name" value="Winged helix-like DNA-binding domain superfamily/Winged helix DNA-binding domain"/>
    <property type="match status" value="1"/>
</dbReference>
<dbReference type="Pfam" id="PF00072">
    <property type="entry name" value="Response_reg"/>
    <property type="match status" value="1"/>
</dbReference>
<dbReference type="RefSeq" id="WP_106301300.1">
    <property type="nucleotide sequence ID" value="NZ_PVWO01000045.1"/>
</dbReference>
<dbReference type="PANTHER" id="PTHR48111:SF38">
    <property type="entry name" value="TWO-COMPONENT RESPONSE REGULATOR"/>
    <property type="match status" value="1"/>
</dbReference>
<dbReference type="Proteomes" id="UP000238937">
    <property type="component" value="Unassembled WGS sequence"/>
</dbReference>
<evidence type="ECO:0000256" key="2">
    <source>
        <dbReference type="PROSITE-ProRule" id="PRU00169"/>
    </source>
</evidence>
<dbReference type="SUPFAM" id="SSF52172">
    <property type="entry name" value="CheY-like"/>
    <property type="match status" value="1"/>
</dbReference>
<feature type="domain" description="Response regulatory" evidence="3">
    <location>
        <begin position="3"/>
        <end position="117"/>
    </location>
</feature>
<dbReference type="SMART" id="SM00448">
    <property type="entry name" value="REC"/>
    <property type="match status" value="1"/>
</dbReference>
<keyword evidence="2" id="KW-0597">Phosphoprotein</keyword>
<dbReference type="SUPFAM" id="SSF46894">
    <property type="entry name" value="C-terminal effector domain of the bipartite response regulators"/>
    <property type="match status" value="1"/>
</dbReference>
<dbReference type="PROSITE" id="PS50110">
    <property type="entry name" value="RESPONSE_REGULATORY"/>
    <property type="match status" value="1"/>
</dbReference>
<evidence type="ECO:0000256" key="1">
    <source>
        <dbReference type="ARBA" id="ARBA00023125"/>
    </source>
</evidence>
<proteinExistence type="predicted"/>
<keyword evidence="5" id="KW-1185">Reference proteome</keyword>
<dbReference type="GO" id="GO:0000976">
    <property type="term" value="F:transcription cis-regulatory region binding"/>
    <property type="evidence" value="ECO:0007669"/>
    <property type="project" value="TreeGrafter"/>
</dbReference>
<feature type="modified residue" description="4-aspartylphosphate" evidence="2">
    <location>
        <position position="52"/>
    </location>
</feature>
<dbReference type="InterPro" id="IPR001789">
    <property type="entry name" value="Sig_transdc_resp-reg_receiver"/>
</dbReference>
<gene>
    <name evidence="4" type="ORF">C7B77_05705</name>
</gene>
<evidence type="ECO:0000313" key="4">
    <source>
        <dbReference type="EMBL" id="PSB58172.1"/>
    </source>
</evidence>
<dbReference type="GO" id="GO:0005829">
    <property type="term" value="C:cytosol"/>
    <property type="evidence" value="ECO:0007669"/>
    <property type="project" value="TreeGrafter"/>
</dbReference>